<keyword evidence="7" id="KW-0418">Kinase</keyword>
<evidence type="ECO:0000313" key="8">
    <source>
        <dbReference type="Proteomes" id="UP000320762"/>
    </source>
</evidence>
<dbReference type="PROSITE" id="PS50011">
    <property type="entry name" value="PROTEIN_KINASE_DOM"/>
    <property type="match status" value="1"/>
</dbReference>
<gene>
    <name evidence="7" type="ORF">BD626DRAFT_14820</name>
</gene>
<feature type="region of interest" description="Disordered" evidence="5">
    <location>
        <begin position="583"/>
        <end position="704"/>
    </location>
</feature>
<organism evidence="7 8">
    <name type="scientific">Schizophyllum amplum</name>
    <dbReference type="NCBI Taxonomy" id="97359"/>
    <lineage>
        <taxon>Eukaryota</taxon>
        <taxon>Fungi</taxon>
        <taxon>Dikarya</taxon>
        <taxon>Basidiomycota</taxon>
        <taxon>Agaricomycotina</taxon>
        <taxon>Agaricomycetes</taxon>
        <taxon>Agaricomycetidae</taxon>
        <taxon>Agaricales</taxon>
        <taxon>Schizophyllaceae</taxon>
        <taxon>Schizophyllum</taxon>
    </lineage>
</organism>
<sequence>MPQPSVHQLYKRLERVGRGAYGAVYKGVHLPTGNIVALKIIDFEAAEGQGEDDIGDIQREVSLLTALRDAPNITKYYGCYMDGPRVWIAMEFAEGGSVYSVMQASKDKRLEERFVAVIIREVLVALAYLHRVPVIHRDIKAANVLITSTGSVMICDFGVSALMQSATSKRNTMIGTPLFMAPELLGSVASYDTTADIWSLGILVYEMIMGHPPHSHLNPHQAMDLIPRVKPPTLPESDGSKELRDFMAMCLKEVPSERATAEELSRTKWIKSVQKTPSSILKEPIGRVQRAAPRESLAQPLAWEAAEEEDLRSIGRPVRDSNAWEFETVRGRGFSPYTTISDEDMVILESTSEAEPTVRPSMPSTVPSSLRAIFGDDAPAAPPPPPIPLPPAPSHRERHGAKRAATVDVQPEGSSKQADFSFPPRGRLKLGSVPELTRPSMLTESPDDIDGPSFASMPRSRQPSADAGGDRGSIDTFDDARTSVSSGQTVTARSFRDNRTRGPPDIEIPPSFDSLDLSSPNPSGPAASSSTPDPSGSNTVVGPRPRRRRSQSSGEGLGAPSVFQFPAAQKVLSPAAPAVIPLQLQPKHARTSPTHASASAAPSASSSSLTPGAHQPTYSLDTQRRVREGFPMTPPNISRTRSATAVQELTVKSTPKPLLIGQQGLEDAPLVPPVRPYAATPMGRNRSASDSSQKDSPVLGTPGLKDVLKVRRAVQLFCPD</sequence>
<dbReference type="PANTHER" id="PTHR48012">
    <property type="entry name" value="STERILE20-LIKE KINASE, ISOFORM B-RELATED"/>
    <property type="match status" value="1"/>
</dbReference>
<feature type="compositionally biased region" description="Pro residues" evidence="5">
    <location>
        <begin position="380"/>
        <end position="393"/>
    </location>
</feature>
<feature type="compositionally biased region" description="Polar residues" evidence="5">
    <location>
        <begin position="686"/>
        <end position="695"/>
    </location>
</feature>
<keyword evidence="2 4" id="KW-0547">Nucleotide-binding</keyword>
<keyword evidence="8" id="KW-1185">Reference proteome</keyword>
<dbReference type="InterPro" id="IPR017441">
    <property type="entry name" value="Protein_kinase_ATP_BS"/>
</dbReference>
<dbReference type="InterPro" id="IPR000719">
    <property type="entry name" value="Prot_kinase_dom"/>
</dbReference>
<reference evidence="7 8" key="1">
    <citation type="journal article" date="2019" name="New Phytol.">
        <title>Comparative genomics reveals unique wood-decay strategies and fruiting body development in the Schizophyllaceae.</title>
        <authorList>
            <person name="Almasi E."/>
            <person name="Sahu N."/>
            <person name="Krizsan K."/>
            <person name="Balint B."/>
            <person name="Kovacs G.M."/>
            <person name="Kiss B."/>
            <person name="Cseklye J."/>
            <person name="Drula E."/>
            <person name="Henrissat B."/>
            <person name="Nagy I."/>
            <person name="Chovatia M."/>
            <person name="Adam C."/>
            <person name="LaButti K."/>
            <person name="Lipzen A."/>
            <person name="Riley R."/>
            <person name="Grigoriev I.V."/>
            <person name="Nagy L.G."/>
        </authorList>
    </citation>
    <scope>NUCLEOTIDE SEQUENCE [LARGE SCALE GENOMIC DNA]</scope>
    <source>
        <strain evidence="7 8">NL-1724</strain>
    </source>
</reference>
<dbReference type="OrthoDB" id="248923at2759"/>
<evidence type="ECO:0000256" key="1">
    <source>
        <dbReference type="ARBA" id="ARBA00012513"/>
    </source>
</evidence>
<comment type="caution">
    <text evidence="7">The sequence shown here is derived from an EMBL/GenBank/DDBJ whole genome shotgun (WGS) entry which is preliminary data.</text>
</comment>
<evidence type="ECO:0000256" key="3">
    <source>
        <dbReference type="ARBA" id="ARBA00022840"/>
    </source>
</evidence>
<dbReference type="EC" id="2.7.11.1" evidence="1"/>
<evidence type="ECO:0000259" key="6">
    <source>
        <dbReference type="PROSITE" id="PS50011"/>
    </source>
</evidence>
<feature type="binding site" evidence="4">
    <location>
        <position position="39"/>
    </location>
    <ligand>
        <name>ATP</name>
        <dbReference type="ChEBI" id="CHEBI:30616"/>
    </ligand>
</feature>
<dbReference type="EMBL" id="VDMD01000001">
    <property type="protein sequence ID" value="TRM69579.1"/>
    <property type="molecule type" value="Genomic_DNA"/>
</dbReference>
<feature type="compositionally biased region" description="Low complexity" evidence="5">
    <location>
        <begin position="591"/>
        <end position="614"/>
    </location>
</feature>
<evidence type="ECO:0000256" key="4">
    <source>
        <dbReference type="PROSITE-ProRule" id="PRU10141"/>
    </source>
</evidence>
<evidence type="ECO:0000256" key="5">
    <source>
        <dbReference type="SAM" id="MobiDB-lite"/>
    </source>
</evidence>
<dbReference type="PROSITE" id="PS00108">
    <property type="entry name" value="PROTEIN_KINASE_ST"/>
    <property type="match status" value="1"/>
</dbReference>
<dbReference type="Pfam" id="PF00069">
    <property type="entry name" value="Pkinase"/>
    <property type="match status" value="1"/>
</dbReference>
<feature type="domain" description="Protein kinase" evidence="6">
    <location>
        <begin position="10"/>
        <end position="270"/>
    </location>
</feature>
<dbReference type="PROSITE" id="PS00107">
    <property type="entry name" value="PROTEIN_KINASE_ATP"/>
    <property type="match status" value="1"/>
</dbReference>
<keyword evidence="7" id="KW-0808">Transferase</keyword>
<feature type="compositionally biased region" description="Basic and acidic residues" evidence="5">
    <location>
        <begin position="468"/>
        <end position="481"/>
    </location>
</feature>
<feature type="compositionally biased region" description="Polar residues" evidence="5">
    <location>
        <begin position="635"/>
        <end position="653"/>
    </location>
</feature>
<accession>A0A550CXR5</accession>
<dbReference type="InterPro" id="IPR011009">
    <property type="entry name" value="Kinase-like_dom_sf"/>
</dbReference>
<name>A0A550CXR5_9AGAR</name>
<dbReference type="GO" id="GO:0005737">
    <property type="term" value="C:cytoplasm"/>
    <property type="evidence" value="ECO:0007669"/>
    <property type="project" value="TreeGrafter"/>
</dbReference>
<feature type="region of interest" description="Disordered" evidence="5">
    <location>
        <begin position="351"/>
        <end position="561"/>
    </location>
</feature>
<keyword evidence="3 4" id="KW-0067">ATP-binding</keyword>
<dbReference type="InterPro" id="IPR008271">
    <property type="entry name" value="Ser/Thr_kinase_AS"/>
</dbReference>
<dbReference type="Gene3D" id="1.10.510.10">
    <property type="entry name" value="Transferase(Phosphotransferase) domain 1"/>
    <property type="match status" value="1"/>
</dbReference>
<dbReference type="FunFam" id="1.10.510.10:FF:000421">
    <property type="entry name" value="Serine/threonine-protein kinase PAK 6"/>
    <property type="match status" value="1"/>
</dbReference>
<dbReference type="SUPFAM" id="SSF56112">
    <property type="entry name" value="Protein kinase-like (PK-like)"/>
    <property type="match status" value="1"/>
</dbReference>
<feature type="compositionally biased region" description="Polar residues" evidence="5">
    <location>
        <begin position="482"/>
        <end position="492"/>
    </location>
</feature>
<dbReference type="GO" id="GO:0004674">
    <property type="term" value="F:protein serine/threonine kinase activity"/>
    <property type="evidence" value="ECO:0007669"/>
    <property type="project" value="UniProtKB-EC"/>
</dbReference>
<dbReference type="AlphaFoldDB" id="A0A550CXR5"/>
<dbReference type="STRING" id="97359.A0A550CXR5"/>
<feature type="compositionally biased region" description="Basic and acidic residues" evidence="5">
    <location>
        <begin position="494"/>
        <end position="504"/>
    </location>
</feature>
<dbReference type="PANTHER" id="PTHR48012:SF21">
    <property type="entry name" value="PH DOMAIN-CONTAINING PROTEIN"/>
    <property type="match status" value="1"/>
</dbReference>
<evidence type="ECO:0000256" key="2">
    <source>
        <dbReference type="ARBA" id="ARBA00022741"/>
    </source>
</evidence>
<dbReference type="InterPro" id="IPR050629">
    <property type="entry name" value="STE20/SPS1-PAK"/>
</dbReference>
<dbReference type="Proteomes" id="UP000320762">
    <property type="component" value="Unassembled WGS sequence"/>
</dbReference>
<dbReference type="Gene3D" id="3.30.200.20">
    <property type="entry name" value="Phosphorylase Kinase, domain 1"/>
    <property type="match status" value="1"/>
</dbReference>
<proteinExistence type="predicted"/>
<evidence type="ECO:0000313" key="7">
    <source>
        <dbReference type="EMBL" id="TRM69579.1"/>
    </source>
</evidence>
<feature type="compositionally biased region" description="Low complexity" evidence="5">
    <location>
        <begin position="509"/>
        <end position="539"/>
    </location>
</feature>
<dbReference type="GO" id="GO:0005524">
    <property type="term" value="F:ATP binding"/>
    <property type="evidence" value="ECO:0007669"/>
    <property type="project" value="UniProtKB-UniRule"/>
</dbReference>
<dbReference type="SMART" id="SM00220">
    <property type="entry name" value="S_TKc"/>
    <property type="match status" value="1"/>
</dbReference>
<protein>
    <recommendedName>
        <fullName evidence="1">non-specific serine/threonine protein kinase</fullName>
        <ecNumber evidence="1">2.7.11.1</ecNumber>
    </recommendedName>
</protein>